<dbReference type="InterPro" id="IPR009223">
    <property type="entry name" value="APC_rpt"/>
</dbReference>
<feature type="region of interest" description="Disordered" evidence="4">
    <location>
        <begin position="182"/>
        <end position="271"/>
    </location>
</feature>
<dbReference type="InterPro" id="IPR016024">
    <property type="entry name" value="ARM-type_fold"/>
</dbReference>
<dbReference type="OrthoDB" id="5918429at2759"/>
<gene>
    <name evidence="5" type="ORF">CLODIP_2_CD04126</name>
</gene>
<proteinExistence type="inferred from homology"/>
<feature type="repeat" description="ARM" evidence="3">
    <location>
        <begin position="374"/>
        <end position="410"/>
    </location>
</feature>
<feature type="compositionally biased region" description="Polar residues" evidence="4">
    <location>
        <begin position="53"/>
        <end position="67"/>
    </location>
</feature>
<dbReference type="SMART" id="SM00185">
    <property type="entry name" value="ARM"/>
    <property type="match status" value="6"/>
</dbReference>
<dbReference type="FunFam" id="1.25.10.10:FF:000305">
    <property type="entry name" value="Adenomatous polyposis coli"/>
    <property type="match status" value="1"/>
</dbReference>
<feature type="region of interest" description="Disordered" evidence="4">
    <location>
        <begin position="1022"/>
        <end position="1048"/>
    </location>
</feature>
<feature type="compositionally biased region" description="Polar residues" evidence="4">
    <location>
        <begin position="1601"/>
        <end position="1629"/>
    </location>
</feature>
<feature type="compositionally biased region" description="Polar residues" evidence="4">
    <location>
        <begin position="1545"/>
        <end position="1554"/>
    </location>
</feature>
<evidence type="ECO:0000256" key="3">
    <source>
        <dbReference type="PROSITE-ProRule" id="PRU00259"/>
    </source>
</evidence>
<dbReference type="Pfam" id="PF00514">
    <property type="entry name" value="Arm"/>
    <property type="match status" value="2"/>
</dbReference>
<feature type="compositionally biased region" description="Basic and acidic residues" evidence="4">
    <location>
        <begin position="890"/>
        <end position="906"/>
    </location>
</feature>
<name>A0A8S1DMY3_9INSE</name>
<dbReference type="SUPFAM" id="SSF48371">
    <property type="entry name" value="ARM repeat"/>
    <property type="match status" value="2"/>
</dbReference>
<dbReference type="GO" id="GO:0008017">
    <property type="term" value="F:microtubule binding"/>
    <property type="evidence" value="ECO:0007669"/>
    <property type="project" value="TreeGrafter"/>
</dbReference>
<feature type="region of interest" description="Disordered" evidence="4">
    <location>
        <begin position="1139"/>
        <end position="1234"/>
    </location>
</feature>
<evidence type="ECO:0000256" key="4">
    <source>
        <dbReference type="SAM" id="MobiDB-lite"/>
    </source>
</evidence>
<dbReference type="GO" id="GO:0001708">
    <property type="term" value="P:cell fate specification"/>
    <property type="evidence" value="ECO:0007669"/>
    <property type="project" value="TreeGrafter"/>
</dbReference>
<dbReference type="Pfam" id="PF05923">
    <property type="entry name" value="APC_r"/>
    <property type="match status" value="4"/>
</dbReference>
<dbReference type="PROSITE" id="PS50176">
    <property type="entry name" value="ARM_REPEAT"/>
    <property type="match status" value="4"/>
</dbReference>
<feature type="region of interest" description="Disordered" evidence="4">
    <location>
        <begin position="868"/>
        <end position="909"/>
    </location>
</feature>
<feature type="region of interest" description="Disordered" evidence="4">
    <location>
        <begin position="1577"/>
        <end position="1639"/>
    </location>
</feature>
<feature type="compositionally biased region" description="Polar residues" evidence="4">
    <location>
        <begin position="240"/>
        <end position="256"/>
    </location>
</feature>
<feature type="compositionally biased region" description="Basic and acidic residues" evidence="4">
    <location>
        <begin position="1079"/>
        <end position="1090"/>
    </location>
</feature>
<evidence type="ECO:0000256" key="2">
    <source>
        <dbReference type="ARBA" id="ARBA00022687"/>
    </source>
</evidence>
<dbReference type="Gene3D" id="1.25.10.10">
    <property type="entry name" value="Leucine-rich Repeat Variant"/>
    <property type="match status" value="1"/>
</dbReference>
<dbReference type="GO" id="GO:0016477">
    <property type="term" value="P:cell migration"/>
    <property type="evidence" value="ECO:0007669"/>
    <property type="project" value="TreeGrafter"/>
</dbReference>
<feature type="region of interest" description="Disordered" evidence="4">
    <location>
        <begin position="955"/>
        <end position="975"/>
    </location>
</feature>
<feature type="repeat" description="ARM" evidence="3">
    <location>
        <begin position="531"/>
        <end position="559"/>
    </location>
</feature>
<dbReference type="Proteomes" id="UP000494165">
    <property type="component" value="Unassembled WGS sequence"/>
</dbReference>
<feature type="region of interest" description="Disordered" evidence="4">
    <location>
        <begin position="1071"/>
        <end position="1102"/>
    </location>
</feature>
<dbReference type="GO" id="GO:0090090">
    <property type="term" value="P:negative regulation of canonical Wnt signaling pathway"/>
    <property type="evidence" value="ECO:0007669"/>
    <property type="project" value="TreeGrafter"/>
</dbReference>
<organism evidence="5 6">
    <name type="scientific">Cloeon dipterum</name>
    <dbReference type="NCBI Taxonomy" id="197152"/>
    <lineage>
        <taxon>Eukaryota</taxon>
        <taxon>Metazoa</taxon>
        <taxon>Ecdysozoa</taxon>
        <taxon>Arthropoda</taxon>
        <taxon>Hexapoda</taxon>
        <taxon>Insecta</taxon>
        <taxon>Pterygota</taxon>
        <taxon>Palaeoptera</taxon>
        <taxon>Ephemeroptera</taxon>
        <taxon>Pisciforma</taxon>
        <taxon>Baetidae</taxon>
        <taxon>Cloeon</taxon>
    </lineage>
</organism>
<dbReference type="GO" id="GO:0008013">
    <property type="term" value="F:beta-catenin binding"/>
    <property type="evidence" value="ECO:0007669"/>
    <property type="project" value="InterPro"/>
</dbReference>
<feature type="compositionally biased region" description="Basic and acidic residues" evidence="4">
    <location>
        <begin position="827"/>
        <end position="840"/>
    </location>
</feature>
<dbReference type="GO" id="GO:0007026">
    <property type="term" value="P:negative regulation of microtubule depolymerization"/>
    <property type="evidence" value="ECO:0007669"/>
    <property type="project" value="TreeGrafter"/>
</dbReference>
<reference evidence="5 6" key="1">
    <citation type="submission" date="2020-04" db="EMBL/GenBank/DDBJ databases">
        <authorList>
            <person name="Alioto T."/>
            <person name="Alioto T."/>
            <person name="Gomez Garrido J."/>
        </authorList>
    </citation>
    <scope>NUCLEOTIDE SEQUENCE [LARGE SCALE GENOMIC DNA]</scope>
</reference>
<protein>
    <recommendedName>
        <fullName evidence="7">Adenomatous polyposis coli protein basic domain-containing protein</fullName>
    </recommendedName>
</protein>
<dbReference type="InterPro" id="IPR000225">
    <property type="entry name" value="Armadillo"/>
</dbReference>
<accession>A0A8S1DMY3</accession>
<keyword evidence="6" id="KW-1185">Reference proteome</keyword>
<feature type="repeat" description="ARM" evidence="3">
    <location>
        <begin position="618"/>
        <end position="652"/>
    </location>
</feature>
<feature type="compositionally biased region" description="Polar residues" evidence="4">
    <location>
        <begin position="815"/>
        <end position="824"/>
    </location>
</feature>
<feature type="region of interest" description="Disordered" evidence="4">
    <location>
        <begin position="1529"/>
        <end position="1555"/>
    </location>
</feature>
<dbReference type="GO" id="GO:0016055">
    <property type="term" value="P:Wnt signaling pathway"/>
    <property type="evidence" value="ECO:0007669"/>
    <property type="project" value="UniProtKB-KW"/>
</dbReference>
<dbReference type="InterPro" id="IPR041257">
    <property type="entry name" value="APC_rep"/>
</dbReference>
<dbReference type="GO" id="GO:0005881">
    <property type="term" value="C:cytoplasmic microtubule"/>
    <property type="evidence" value="ECO:0007669"/>
    <property type="project" value="TreeGrafter"/>
</dbReference>
<feature type="region of interest" description="Disordered" evidence="4">
    <location>
        <begin position="1258"/>
        <end position="1287"/>
    </location>
</feature>
<evidence type="ECO:0000313" key="5">
    <source>
        <dbReference type="EMBL" id="CAB3379405.1"/>
    </source>
</evidence>
<dbReference type="GO" id="GO:0007389">
    <property type="term" value="P:pattern specification process"/>
    <property type="evidence" value="ECO:0007669"/>
    <property type="project" value="TreeGrafter"/>
</dbReference>
<dbReference type="InterPro" id="IPR011989">
    <property type="entry name" value="ARM-like"/>
</dbReference>
<dbReference type="EMBL" id="CADEPI010000185">
    <property type="protein sequence ID" value="CAB3379405.1"/>
    <property type="molecule type" value="Genomic_DNA"/>
</dbReference>
<dbReference type="InterPro" id="IPR026818">
    <property type="entry name" value="Apc_fam"/>
</dbReference>
<evidence type="ECO:0008006" key="7">
    <source>
        <dbReference type="Google" id="ProtNLM"/>
    </source>
</evidence>
<feature type="compositionally biased region" description="Low complexity" evidence="4">
    <location>
        <begin position="1154"/>
        <end position="1163"/>
    </location>
</feature>
<keyword evidence="2" id="KW-0879">Wnt signaling pathway</keyword>
<sequence>MHMLFETELPSFSKWPAGAMSLPVSSYEDLLARVRDLTLETRRLQQQLEEPTESSQPPRPQTQNERVSNGYRGGESRPGVRNSWPAAPPPRSLPLLPTTTAAARVLLGGDSRPSTYSYTAWDSPASAKASKGRLNSLLLDELVLEEVEVAPELPLPPLPSAPSDNRGLLFVLQAERVTRLNSKNNKWANGRPRRNKGCRSPQFLGDSLITPPAKDDEMEHLKNSSQTSKTEQDDVLNGRLSANSVRSHQSSSSLEDVNQDVAPEGPNSMSSTYQASWLADRNLWHSGPSSIGGGQQDVASVMSFAFSANSANSSELGGPVSARRSYSQQTLGPKVEMVYSLLSMLGTHNKDEMSKTLLAMSSSPDSCIAMRQSGCLPILVQLLHGDESLKTRQIAAKALHNLVHSHPDDKRGRREARVLKLLEQVRDYCDLLASSDDLDAPVDEEGDPKRHPGPTVIALMKLSFDEEHRHAMCQLGALHAVAQLIQADHEAHGSDSNEQYCITLRRYAGMALTNLTFGDGTNKALLCSFQGFMRALVAQLRSPSEDLRQVTASVLRNLSWRADPASKTTLHEVGAVRGLMEAAMDAKKESTLKSILSALWNLSAHCSANKAEICQVEGALALLVQMLTYKSPSQTLAIVENSGGILRNISSHIAIREDYRAILRMHGCLQVLLQHLKSPSLTVVSNACGTLWNLSARCPEDQRALWEMGAVGMLKSLVNSKHKMISMGSSAALKNLLGARPPGATPLEHRNSQGMPVLSVRKQKALEQQLDHNLSETCDNIEPASPNKTSPSSRDDKYVFANTEREFDRRHRMYQSLNTGSTSKRFPRSDSRESVKSDSVCDRIKERKVAPLTTNRSLDLQLNLEDSVQQPQAIEDTQSEGVTPEDEEQESLKEQVSVDDKEKSPEVRPTQYQNYVYEEGDFQPVNYALQFAEKHDESRRYNRIYSTYAETDLDNFDQPTNYGERFKEREDDDEKQAAYYQHTGAHEDSVKTYCTEGTPLVFSTSTSISDIKDAVANEEKIKKEVDGQSETDSPPAAPSGTMTSEKPTQYCVEDTPVCFSRGSSLSSLHCSEEVAESIPDVHLEDPKADEPEPSPPKSVPEKVLETPLMFSRCSSVASLASFEQHSIHDDRSSIVSDFSRLTSGMISPSELPDSPTQTQPSSPKALKAPMQIPTLTPRAAPRAGPSQPQPSPRTKVTQGEDDEEKQDKEKELATVSEEEEGGDEDDGGLLDACISIGQQRVRSTAPRPRIARQKISVSGVPTRNPGVPSRNPGIPTRIPRRLPRPQQVSVDACADTVQTFCTEDTPAISHANSHCDLSAISMRESAEGDSVADEMVENASTQISSAESSMSDDNEHILAECIQSGMPKAKGSAKRKRPTRTSFSDEVKTFAVEDTPFELSTATSLSDLTTNSAPRIADGQCYTPIRYATEDTPAAFSHASSLSSLHTEDGEVCKPLGEAWGINNAAASSASEEVVTVVSRNGSLSSLSADNESLGAEPSPSDKALLEQCISMGMSKSKGDLFTRPKRITSTAKAVSPEPIKDLATPTNPTSDTFSEGAKNVITTAVDITAAEDIVTPTAVGGETTSSSSKTTPDDAVQPSKVMTDTWTADSPLSVSFPSLSGSVPLASSQDEDKIEVKN</sequence>
<dbReference type="PANTHER" id="PTHR12607">
    <property type="entry name" value="ADENOMATOUS POLYPOSIS COLI PROTEIN FAMILY"/>
    <property type="match status" value="1"/>
</dbReference>
<comment type="similarity">
    <text evidence="1">Belongs to the adenomatous polyposis coli (APC) family.</text>
</comment>
<feature type="compositionally biased region" description="Polar residues" evidence="4">
    <location>
        <begin position="868"/>
        <end position="881"/>
    </location>
</feature>
<feature type="region of interest" description="Disordered" evidence="4">
    <location>
        <begin position="42"/>
        <end position="95"/>
    </location>
</feature>
<evidence type="ECO:0000256" key="1">
    <source>
        <dbReference type="ARBA" id="ARBA00009051"/>
    </source>
</evidence>
<dbReference type="GO" id="GO:0007399">
    <property type="term" value="P:nervous system development"/>
    <property type="evidence" value="ECO:0007669"/>
    <property type="project" value="TreeGrafter"/>
</dbReference>
<feature type="region of interest" description="Disordered" evidence="4">
    <location>
        <begin position="775"/>
        <end position="840"/>
    </location>
</feature>
<feature type="compositionally biased region" description="Basic and acidic residues" evidence="4">
    <location>
        <begin position="213"/>
        <end position="222"/>
    </location>
</feature>
<feature type="repeat" description="ARM" evidence="3">
    <location>
        <begin position="667"/>
        <end position="709"/>
    </location>
</feature>
<evidence type="ECO:0000313" key="6">
    <source>
        <dbReference type="Proteomes" id="UP000494165"/>
    </source>
</evidence>
<dbReference type="GO" id="GO:0030877">
    <property type="term" value="C:beta-catenin destruction complex"/>
    <property type="evidence" value="ECO:0007669"/>
    <property type="project" value="TreeGrafter"/>
</dbReference>
<comment type="caution">
    <text evidence="5">The sequence shown here is derived from an EMBL/GenBank/DDBJ whole genome shotgun (WGS) entry which is preliminary data.</text>
</comment>
<dbReference type="GO" id="GO:0016342">
    <property type="term" value="C:catenin complex"/>
    <property type="evidence" value="ECO:0007669"/>
    <property type="project" value="TreeGrafter"/>
</dbReference>
<feature type="compositionally biased region" description="Acidic residues" evidence="4">
    <location>
        <begin position="1216"/>
        <end position="1228"/>
    </location>
</feature>
<dbReference type="PANTHER" id="PTHR12607:SF12">
    <property type="entry name" value="APC-LIKE, ISOFORM A-RELATED"/>
    <property type="match status" value="1"/>
</dbReference>
<feature type="compositionally biased region" description="Basic and acidic residues" evidence="4">
    <location>
        <begin position="793"/>
        <end position="809"/>
    </location>
</feature>
<dbReference type="Pfam" id="PF18797">
    <property type="entry name" value="APC_rep"/>
    <property type="match status" value="1"/>
</dbReference>